<name>J9DGB8_EDHAE</name>
<evidence type="ECO:0000313" key="2">
    <source>
        <dbReference type="Proteomes" id="UP000003163"/>
    </source>
</evidence>
<dbReference type="HOGENOM" id="CLU_369190_0_0_1"/>
<protein>
    <submittedName>
        <fullName evidence="1">Uncharacterized protein</fullName>
    </submittedName>
</protein>
<dbReference type="EMBL" id="AFBI03000128">
    <property type="protein sequence ID" value="EJW01640.2"/>
    <property type="molecule type" value="Genomic_DNA"/>
</dbReference>
<gene>
    <name evidence="1" type="ORF">EDEG_03815</name>
</gene>
<sequence length="755" mass="88587">MMDEEVINWHDIFLEDGTQMIDMLEEYKGLKTEKFCGLYIKFFSFNAEAINISNNIEVKENCNNKLVQDNENKNINVQYFTENKLEHNSVIKNVCNEEKKINKQQSIFARTQNFKTHKNLLIYKINSKSLLILNQSENSSLIIYEECEINDFFLFDISIQDEFCTQKREKTYIAIVYDDNTKIYTINSRLCFLFMVDFIFKNISGDPSCKETIFAEAIINGQRELIQMHFQTANTITYTSIISENEINSRYENRNTKKNSDIQYLKILNSPSEEHLDTKFEIIKVIHEKYDEENQNFNDSQFVNEKYEINYGSQLEEKIIRYEKKPEIFNSCKNKENDKKISDSERNIKEYKKYDIKNFELSEKNLESENLKISYLESTEAVSDKITSLWWLKDLINTPKINLKKQKTRKRNESLKKCQISIIQNIFFTIFSHMEIFFHSKEKIIDVYDTKKFIKGTRIFNMESFYIVLDEKIDESGKFMSTTFKLISKTDFNNILCKYTVSYINLKFLKIGNFLFCYNKKILFSIFVKDKKLQVIKYHLEDKIKSTNSQEIIITKSSTNLNIFLVKNLSNVKSTICSTLSVQKFISNPDILVSQNKDNSKHEISNMLSSENIDSSGKTYNTYNNEIFESDVKNSKNAAQSNEDTTSIYNSSDNLVSSYFGDDDKIYDLFYKDTEKNNEIIDPIESKKNFLSIDKLIKMLSASISKSDDKKNEYDENIGGVISAKENLSKDYVENKSHIISENLNEHNNQTNGEK</sequence>
<dbReference type="InParanoid" id="J9DGB8"/>
<evidence type="ECO:0000313" key="1">
    <source>
        <dbReference type="EMBL" id="EJW01640.2"/>
    </source>
</evidence>
<keyword evidence="2" id="KW-1185">Reference proteome</keyword>
<proteinExistence type="predicted"/>
<comment type="caution">
    <text evidence="1">The sequence shown here is derived from an EMBL/GenBank/DDBJ whole genome shotgun (WGS) entry which is preliminary data.</text>
</comment>
<dbReference type="VEuPathDB" id="MicrosporidiaDB:EDEG_03815"/>
<dbReference type="Proteomes" id="UP000003163">
    <property type="component" value="Unassembled WGS sequence"/>
</dbReference>
<reference evidence="2" key="2">
    <citation type="submission" date="2015-07" db="EMBL/GenBank/DDBJ databases">
        <title>Contrasting host-pathogen interactions and genome evolution in two generalist and specialist microsporidian pathogens of mosquitoes.</title>
        <authorList>
            <consortium name="The Broad Institute Genomics Platform"/>
            <consortium name="The Broad Institute Genome Sequencing Center for Infectious Disease"/>
            <person name="Cuomo C.A."/>
            <person name="Sanscrainte N.D."/>
            <person name="Goldberg J.M."/>
            <person name="Heiman D."/>
            <person name="Young S."/>
            <person name="Zeng Q."/>
            <person name="Becnel J.J."/>
            <person name="Birren B.W."/>
        </authorList>
    </citation>
    <scope>NUCLEOTIDE SEQUENCE [LARGE SCALE GENOMIC DNA]</scope>
    <source>
        <strain evidence="2">USNM 41457</strain>
    </source>
</reference>
<organism evidence="1 2">
    <name type="scientific">Edhazardia aedis (strain USNM 41457)</name>
    <name type="common">Microsporidian parasite</name>
    <dbReference type="NCBI Taxonomy" id="1003232"/>
    <lineage>
        <taxon>Eukaryota</taxon>
        <taxon>Fungi</taxon>
        <taxon>Fungi incertae sedis</taxon>
        <taxon>Microsporidia</taxon>
        <taxon>Edhazardia</taxon>
    </lineage>
</organism>
<accession>J9DGB8</accession>
<dbReference type="AlphaFoldDB" id="J9DGB8"/>
<reference evidence="1 2" key="1">
    <citation type="submission" date="2011-08" db="EMBL/GenBank/DDBJ databases">
        <authorList>
            <person name="Liu Z.J."/>
            <person name="Shi F.L."/>
            <person name="Lu J.Q."/>
            <person name="Li M."/>
            <person name="Wang Z.L."/>
        </authorList>
    </citation>
    <scope>NUCLEOTIDE SEQUENCE [LARGE SCALE GENOMIC DNA]</scope>
    <source>
        <strain evidence="1 2">USNM 41457</strain>
    </source>
</reference>